<proteinExistence type="predicted"/>
<gene>
    <name evidence="1" type="ORF">CURHAP_LOCUS46009</name>
    <name evidence="2" type="ORF">ORAREDHAP_LOCUS45349</name>
</gene>
<name>A0A6J5VG47_PRUAR</name>
<protein>
    <submittedName>
        <fullName evidence="1">Uncharacterized protein</fullName>
    </submittedName>
</protein>
<evidence type="ECO:0000313" key="3">
    <source>
        <dbReference type="Proteomes" id="UP000507222"/>
    </source>
</evidence>
<dbReference type="EMBL" id="CAEKDK010000007">
    <property type="protein sequence ID" value="CAB4287970.1"/>
    <property type="molecule type" value="Genomic_DNA"/>
</dbReference>
<dbReference type="AlphaFoldDB" id="A0A6J5VG47"/>
<dbReference type="Proteomes" id="UP000507245">
    <property type="component" value="Unassembled WGS sequence"/>
</dbReference>
<reference evidence="1 3" key="2">
    <citation type="submission" date="2020-05" db="EMBL/GenBank/DDBJ databases">
        <authorList>
            <person name="Campoy J."/>
            <person name="Schneeberger K."/>
            <person name="Spophaly S."/>
        </authorList>
    </citation>
    <scope>NUCLEOTIDE SEQUENCE [LARGE SCALE GENOMIC DNA]</scope>
    <source>
        <strain evidence="1">PruArmRojPasFocal</strain>
    </source>
</reference>
<evidence type="ECO:0000313" key="4">
    <source>
        <dbReference type="Proteomes" id="UP000507245"/>
    </source>
</evidence>
<reference evidence="4" key="1">
    <citation type="journal article" date="2020" name="Genome Biol.">
        <title>Gamete binning: chromosome-level and haplotype-resolved genome assembly enabled by high-throughput single-cell sequencing of gamete genomes.</title>
        <authorList>
            <person name="Campoy J.A."/>
            <person name="Sun H."/>
            <person name="Goel M."/>
            <person name="Jiao W.-B."/>
            <person name="Folz-Donahue K."/>
            <person name="Wang N."/>
            <person name="Rubio M."/>
            <person name="Liu C."/>
            <person name="Kukat C."/>
            <person name="Ruiz D."/>
            <person name="Huettel B."/>
            <person name="Schneeberger K."/>
        </authorList>
    </citation>
    <scope>NUCLEOTIDE SEQUENCE [LARGE SCALE GENOMIC DNA]</scope>
    <source>
        <strain evidence="4">cv. Rojo Pasion</strain>
    </source>
</reference>
<keyword evidence="4" id="KW-1185">Reference proteome</keyword>
<organism evidence="1 3">
    <name type="scientific">Prunus armeniaca</name>
    <name type="common">Apricot</name>
    <name type="synonym">Armeniaca vulgaris</name>
    <dbReference type="NCBI Taxonomy" id="36596"/>
    <lineage>
        <taxon>Eukaryota</taxon>
        <taxon>Viridiplantae</taxon>
        <taxon>Streptophyta</taxon>
        <taxon>Embryophyta</taxon>
        <taxon>Tracheophyta</taxon>
        <taxon>Spermatophyta</taxon>
        <taxon>Magnoliopsida</taxon>
        <taxon>eudicotyledons</taxon>
        <taxon>Gunneridae</taxon>
        <taxon>Pentapetalae</taxon>
        <taxon>rosids</taxon>
        <taxon>fabids</taxon>
        <taxon>Rosales</taxon>
        <taxon>Rosaceae</taxon>
        <taxon>Amygdaloideae</taxon>
        <taxon>Amygdaleae</taxon>
        <taxon>Prunus</taxon>
    </lineage>
</organism>
<sequence>MNDEGNTPIPQRKLGIEWQTQNNTSQYLTRKLGIESAYVNLGLGCGVSCSKRQHVSTGHTVGALFLYNPLINTPCKYRYSSMQDLTHTPHPKDASFIRISFLTQGPTTTMEN</sequence>
<evidence type="ECO:0000313" key="2">
    <source>
        <dbReference type="EMBL" id="CAB4318342.1"/>
    </source>
</evidence>
<dbReference type="EMBL" id="CAEKKB010000007">
    <property type="protein sequence ID" value="CAB4318342.1"/>
    <property type="molecule type" value="Genomic_DNA"/>
</dbReference>
<evidence type="ECO:0000313" key="1">
    <source>
        <dbReference type="EMBL" id="CAB4287970.1"/>
    </source>
</evidence>
<dbReference type="Proteomes" id="UP000507222">
    <property type="component" value="Unassembled WGS sequence"/>
</dbReference>
<accession>A0A6J5VG47</accession>